<organism evidence="1 2">
    <name type="scientific">Phaeosphaeria nodorum (strain SN15 / ATCC MYA-4574 / FGSC 10173)</name>
    <name type="common">Glume blotch fungus</name>
    <name type="synonym">Parastagonospora nodorum</name>
    <dbReference type="NCBI Taxonomy" id="321614"/>
    <lineage>
        <taxon>Eukaryota</taxon>
        <taxon>Fungi</taxon>
        <taxon>Dikarya</taxon>
        <taxon>Ascomycota</taxon>
        <taxon>Pezizomycotina</taxon>
        <taxon>Dothideomycetes</taxon>
        <taxon>Pleosporomycetidae</taxon>
        <taxon>Pleosporales</taxon>
        <taxon>Pleosporineae</taxon>
        <taxon>Phaeosphaeriaceae</taxon>
        <taxon>Parastagonospora</taxon>
    </lineage>
</organism>
<proteinExistence type="predicted"/>
<evidence type="ECO:0000313" key="1">
    <source>
        <dbReference type="EMBL" id="QRD01183.1"/>
    </source>
</evidence>
<gene>
    <name evidence="1" type="ORF">JI435_416280</name>
</gene>
<evidence type="ECO:0000313" key="2">
    <source>
        <dbReference type="Proteomes" id="UP000663193"/>
    </source>
</evidence>
<accession>A0A7U2FA17</accession>
<keyword evidence="2" id="KW-1185">Reference proteome</keyword>
<dbReference type="VEuPathDB" id="FungiDB:JI435_416280"/>
<dbReference type="AlphaFoldDB" id="A0A7U2FA17"/>
<name>A0A7U2FA17_PHANO</name>
<sequence length="76" mass="8589">MIYKGAHRTLDASATLHETFVWCRRHCLHLTHVKGALDIPSRLGLMPGCESSLRTISYKASSYVYEVLKAWDCPVP</sequence>
<reference evidence="2" key="1">
    <citation type="journal article" date="2021" name="BMC Genomics">
        <title>Chromosome-level genome assembly and manually-curated proteome of model necrotroph Parastagonospora nodorum Sn15 reveals a genome-wide trove of candidate effector homologs, and redundancy of virulence-related functions within an accessory chromosome.</title>
        <authorList>
            <person name="Bertazzoni S."/>
            <person name="Jones D.A.B."/>
            <person name="Phan H.T."/>
            <person name="Tan K.-C."/>
            <person name="Hane J.K."/>
        </authorList>
    </citation>
    <scope>NUCLEOTIDE SEQUENCE [LARGE SCALE GENOMIC DNA]</scope>
    <source>
        <strain evidence="2">SN15 / ATCC MYA-4574 / FGSC 10173)</strain>
    </source>
</reference>
<protein>
    <submittedName>
        <fullName evidence="1">Uncharacterized protein</fullName>
    </submittedName>
</protein>
<dbReference type="EMBL" id="CP069034">
    <property type="protein sequence ID" value="QRD01183.1"/>
    <property type="molecule type" value="Genomic_DNA"/>
</dbReference>
<dbReference type="Proteomes" id="UP000663193">
    <property type="component" value="Chromosome 12"/>
</dbReference>